<dbReference type="GO" id="GO:0000160">
    <property type="term" value="P:phosphorelay signal transduction system"/>
    <property type="evidence" value="ECO:0007669"/>
    <property type="project" value="InterPro"/>
</dbReference>
<dbReference type="PROSITE" id="PS50110">
    <property type="entry name" value="RESPONSE_REGULATORY"/>
    <property type="match status" value="1"/>
</dbReference>
<dbReference type="Pfam" id="PF00072">
    <property type="entry name" value="Response_reg"/>
    <property type="match status" value="1"/>
</dbReference>
<dbReference type="InterPro" id="IPR001789">
    <property type="entry name" value="Sig_transdc_resp-reg_receiver"/>
</dbReference>
<dbReference type="InterPro" id="IPR016032">
    <property type="entry name" value="Sig_transdc_resp-reg_C-effctor"/>
</dbReference>
<keyword evidence="4" id="KW-0597">Phosphoprotein</keyword>
<sequence>MNKAAGFKVLIVDNEPLILEELLELLVQEGYECVLSASADEALACFQQDPSIALVLTDLKMPGKDGIELIHALRQVAKESNRPLESILFTGQAEKDDVVMALKAGIADYYQKPIDPVSLLQGVERLRERLLDTYERLRLERLDDRLMHLSRSLQDIYQEINPSEIPASSAQGVGIDKDNATGSLPEHFEQLSPRQLEVAKLISQGLTNYQISCEMGISENTVKLYVSQILRITQLSNRTKLALILSQNQLA</sequence>
<dbReference type="PRINTS" id="PR00038">
    <property type="entry name" value="HTHLUXR"/>
</dbReference>
<name>A0A5A9W1W0_9GAMM</name>
<feature type="coiled-coil region" evidence="5">
    <location>
        <begin position="120"/>
        <end position="159"/>
    </location>
</feature>
<evidence type="ECO:0000256" key="2">
    <source>
        <dbReference type="ARBA" id="ARBA00023125"/>
    </source>
</evidence>
<dbReference type="CDD" id="cd00156">
    <property type="entry name" value="REC"/>
    <property type="match status" value="1"/>
</dbReference>
<evidence type="ECO:0000256" key="3">
    <source>
        <dbReference type="ARBA" id="ARBA00023163"/>
    </source>
</evidence>
<dbReference type="InterPro" id="IPR011006">
    <property type="entry name" value="CheY-like_superfamily"/>
</dbReference>
<keyword evidence="9" id="KW-1185">Reference proteome</keyword>
<keyword evidence="5" id="KW-0175">Coiled coil</keyword>
<dbReference type="GO" id="GO:0006355">
    <property type="term" value="P:regulation of DNA-templated transcription"/>
    <property type="evidence" value="ECO:0007669"/>
    <property type="project" value="InterPro"/>
</dbReference>
<evidence type="ECO:0000259" key="7">
    <source>
        <dbReference type="PROSITE" id="PS50110"/>
    </source>
</evidence>
<dbReference type="Gene3D" id="1.10.10.10">
    <property type="entry name" value="Winged helix-like DNA-binding domain superfamily/Winged helix DNA-binding domain"/>
    <property type="match status" value="1"/>
</dbReference>
<protein>
    <submittedName>
        <fullName evidence="8">Response regulator transcription factor</fullName>
    </submittedName>
</protein>
<reference evidence="8 9" key="1">
    <citation type="submission" date="2019-03" db="EMBL/GenBank/DDBJ databases">
        <title>Nitrincola sp. nov. isolated from an Indian soda lake.</title>
        <authorList>
            <person name="Joshi A."/>
            <person name="Thite S.V."/>
            <person name="Joseph N."/>
            <person name="Dhotre D."/>
            <person name="Moorthy M."/>
            <person name="Shouche Y.S."/>
        </authorList>
    </citation>
    <scope>NUCLEOTIDE SEQUENCE [LARGE SCALE GENOMIC DNA]</scope>
    <source>
        <strain evidence="8 9">MEB193</strain>
    </source>
</reference>
<dbReference type="AlphaFoldDB" id="A0A5A9W1W0"/>
<evidence type="ECO:0000256" key="1">
    <source>
        <dbReference type="ARBA" id="ARBA00023015"/>
    </source>
</evidence>
<dbReference type="OrthoDB" id="9794397at2"/>
<feature type="domain" description="Response regulatory" evidence="7">
    <location>
        <begin position="8"/>
        <end position="127"/>
    </location>
</feature>
<dbReference type="SMART" id="SM00421">
    <property type="entry name" value="HTH_LUXR"/>
    <property type="match status" value="1"/>
</dbReference>
<dbReference type="PANTHER" id="PTHR43214:SF41">
    <property type="entry name" value="NITRATE_NITRITE RESPONSE REGULATOR PROTEIN NARP"/>
    <property type="match status" value="1"/>
</dbReference>
<dbReference type="EMBL" id="SMRS01000007">
    <property type="protein sequence ID" value="KAA0874088.1"/>
    <property type="molecule type" value="Genomic_DNA"/>
</dbReference>
<proteinExistence type="predicted"/>
<dbReference type="GO" id="GO:0003677">
    <property type="term" value="F:DNA binding"/>
    <property type="evidence" value="ECO:0007669"/>
    <property type="project" value="UniProtKB-KW"/>
</dbReference>
<accession>A0A5A9W1W0</accession>
<evidence type="ECO:0000259" key="6">
    <source>
        <dbReference type="PROSITE" id="PS50043"/>
    </source>
</evidence>
<keyword evidence="2" id="KW-0238">DNA-binding</keyword>
<organism evidence="8 9">
    <name type="scientific">Nitrincola tapanii</name>
    <dbReference type="NCBI Taxonomy" id="1708751"/>
    <lineage>
        <taxon>Bacteria</taxon>
        <taxon>Pseudomonadati</taxon>
        <taxon>Pseudomonadota</taxon>
        <taxon>Gammaproteobacteria</taxon>
        <taxon>Oceanospirillales</taxon>
        <taxon>Oceanospirillaceae</taxon>
        <taxon>Nitrincola</taxon>
    </lineage>
</organism>
<dbReference type="SMART" id="SM00448">
    <property type="entry name" value="REC"/>
    <property type="match status" value="1"/>
</dbReference>
<dbReference type="SUPFAM" id="SSF52172">
    <property type="entry name" value="CheY-like"/>
    <property type="match status" value="1"/>
</dbReference>
<dbReference type="InterPro" id="IPR036388">
    <property type="entry name" value="WH-like_DNA-bd_sf"/>
</dbReference>
<feature type="domain" description="HTH luxR-type" evidence="6">
    <location>
        <begin position="184"/>
        <end position="249"/>
    </location>
</feature>
<keyword evidence="3" id="KW-0804">Transcription</keyword>
<dbReference type="Proteomes" id="UP000325302">
    <property type="component" value="Unassembled WGS sequence"/>
</dbReference>
<evidence type="ECO:0000256" key="4">
    <source>
        <dbReference type="PROSITE-ProRule" id="PRU00169"/>
    </source>
</evidence>
<dbReference type="RefSeq" id="WP_149391320.1">
    <property type="nucleotide sequence ID" value="NZ_SMRS01000007.1"/>
</dbReference>
<dbReference type="CDD" id="cd06170">
    <property type="entry name" value="LuxR_C_like"/>
    <property type="match status" value="1"/>
</dbReference>
<gene>
    <name evidence="8" type="ORF">E1H14_09930</name>
</gene>
<keyword evidence="1" id="KW-0805">Transcription regulation</keyword>
<evidence type="ECO:0000256" key="5">
    <source>
        <dbReference type="SAM" id="Coils"/>
    </source>
</evidence>
<dbReference type="InterPro" id="IPR039420">
    <property type="entry name" value="WalR-like"/>
</dbReference>
<evidence type="ECO:0000313" key="9">
    <source>
        <dbReference type="Proteomes" id="UP000325302"/>
    </source>
</evidence>
<feature type="modified residue" description="4-aspartylphosphate" evidence="4">
    <location>
        <position position="58"/>
    </location>
</feature>
<dbReference type="Pfam" id="PF00196">
    <property type="entry name" value="GerE"/>
    <property type="match status" value="1"/>
</dbReference>
<dbReference type="InterPro" id="IPR000792">
    <property type="entry name" value="Tscrpt_reg_LuxR_C"/>
</dbReference>
<dbReference type="Gene3D" id="3.40.50.2300">
    <property type="match status" value="1"/>
</dbReference>
<dbReference type="PANTHER" id="PTHR43214">
    <property type="entry name" value="TWO-COMPONENT RESPONSE REGULATOR"/>
    <property type="match status" value="1"/>
</dbReference>
<dbReference type="SUPFAM" id="SSF46894">
    <property type="entry name" value="C-terminal effector domain of the bipartite response regulators"/>
    <property type="match status" value="1"/>
</dbReference>
<evidence type="ECO:0000313" key="8">
    <source>
        <dbReference type="EMBL" id="KAA0874088.1"/>
    </source>
</evidence>
<dbReference type="PROSITE" id="PS50043">
    <property type="entry name" value="HTH_LUXR_2"/>
    <property type="match status" value="1"/>
</dbReference>
<comment type="caution">
    <text evidence="8">The sequence shown here is derived from an EMBL/GenBank/DDBJ whole genome shotgun (WGS) entry which is preliminary data.</text>
</comment>